<dbReference type="Gene3D" id="3.30.70.330">
    <property type="match status" value="1"/>
</dbReference>
<name>A0A1J8QPQ1_9AGAM</name>
<dbReference type="CDD" id="cd00590">
    <property type="entry name" value="RRM_SF"/>
    <property type="match status" value="1"/>
</dbReference>
<dbReference type="GO" id="GO:0003723">
    <property type="term" value="F:RNA binding"/>
    <property type="evidence" value="ECO:0007669"/>
    <property type="project" value="InterPro"/>
</dbReference>
<dbReference type="SUPFAM" id="SSF54928">
    <property type="entry name" value="RNA-binding domain, RBD"/>
    <property type="match status" value="1"/>
</dbReference>
<evidence type="ECO:0000313" key="3">
    <source>
        <dbReference type="Proteomes" id="UP000183567"/>
    </source>
</evidence>
<dbReference type="Proteomes" id="UP000183567">
    <property type="component" value="Unassembled WGS sequence"/>
</dbReference>
<reference evidence="2 3" key="1">
    <citation type="submission" date="2016-03" db="EMBL/GenBank/DDBJ databases">
        <title>Comparative genomics of the ectomycorrhizal sister species Rhizopogon vinicolor and Rhizopogon vesiculosus (Basidiomycota: Boletales) reveals a divergence of the mating type B locus.</title>
        <authorList>
            <person name="Mujic A.B."/>
            <person name="Kuo A."/>
            <person name="Tritt A."/>
            <person name="Lipzen A."/>
            <person name="Chen C."/>
            <person name="Johnson J."/>
            <person name="Sharma A."/>
            <person name="Barry K."/>
            <person name="Grigoriev I.V."/>
            <person name="Spatafora J.W."/>
        </authorList>
    </citation>
    <scope>NUCLEOTIDE SEQUENCE [LARGE SCALE GENOMIC DNA]</scope>
    <source>
        <strain evidence="2 3">AM-OR11-056</strain>
    </source>
</reference>
<dbReference type="InterPro" id="IPR000504">
    <property type="entry name" value="RRM_dom"/>
</dbReference>
<gene>
    <name evidence="2" type="ORF">AZE42_13704</name>
</gene>
<comment type="caution">
    <text evidence="2">The sequence shown here is derived from an EMBL/GenBank/DDBJ whole genome shotgun (WGS) entry which is preliminary data.</text>
</comment>
<organism evidence="2 3">
    <name type="scientific">Rhizopogon vesiculosus</name>
    <dbReference type="NCBI Taxonomy" id="180088"/>
    <lineage>
        <taxon>Eukaryota</taxon>
        <taxon>Fungi</taxon>
        <taxon>Dikarya</taxon>
        <taxon>Basidiomycota</taxon>
        <taxon>Agaricomycotina</taxon>
        <taxon>Agaricomycetes</taxon>
        <taxon>Agaricomycetidae</taxon>
        <taxon>Boletales</taxon>
        <taxon>Suillineae</taxon>
        <taxon>Rhizopogonaceae</taxon>
        <taxon>Rhizopogon</taxon>
    </lineage>
</organism>
<dbReference type="Pfam" id="PF00076">
    <property type="entry name" value="RRM_1"/>
    <property type="match status" value="1"/>
</dbReference>
<dbReference type="OrthoDB" id="439808at2759"/>
<sequence>MASLSTEIDVLISNLSLNTTDQTLRKAFEEFGVIADVLCLSDHLPADWVRVPPGYTHVTPYLRRSFIVASTMEDRRLIFSQRLDLILLLAHLYFT</sequence>
<dbReference type="InterPro" id="IPR035979">
    <property type="entry name" value="RBD_domain_sf"/>
</dbReference>
<evidence type="ECO:0000259" key="1">
    <source>
        <dbReference type="Pfam" id="PF00076"/>
    </source>
</evidence>
<dbReference type="AlphaFoldDB" id="A0A1J8QPQ1"/>
<dbReference type="InterPro" id="IPR012677">
    <property type="entry name" value="Nucleotide-bd_a/b_plait_sf"/>
</dbReference>
<keyword evidence="3" id="KW-1185">Reference proteome</keyword>
<protein>
    <recommendedName>
        <fullName evidence="1">RRM domain-containing protein</fullName>
    </recommendedName>
</protein>
<dbReference type="EMBL" id="LVVM01003097">
    <property type="protein sequence ID" value="OJA15497.1"/>
    <property type="molecule type" value="Genomic_DNA"/>
</dbReference>
<proteinExistence type="predicted"/>
<feature type="domain" description="RRM" evidence="1">
    <location>
        <begin position="10"/>
        <end position="41"/>
    </location>
</feature>
<evidence type="ECO:0000313" key="2">
    <source>
        <dbReference type="EMBL" id="OJA15497.1"/>
    </source>
</evidence>
<accession>A0A1J8QPQ1</accession>